<name>G7JZD2_MEDTR</name>
<evidence type="ECO:0000313" key="3">
    <source>
        <dbReference type="EnsemblPlants" id="AES97477"/>
    </source>
</evidence>
<reference evidence="1 4" key="2">
    <citation type="journal article" date="2014" name="BMC Genomics">
        <title>An improved genome release (version Mt4.0) for the model legume Medicago truncatula.</title>
        <authorList>
            <person name="Tang H."/>
            <person name="Krishnakumar V."/>
            <person name="Bidwell S."/>
            <person name="Rosen B."/>
            <person name="Chan A."/>
            <person name="Zhou S."/>
            <person name="Gentzbittel L."/>
            <person name="Childs K.L."/>
            <person name="Yandell M."/>
            <person name="Gundlach H."/>
            <person name="Mayer K.F."/>
            <person name="Schwartz D.C."/>
            <person name="Town C.D."/>
        </authorList>
    </citation>
    <scope>GENOME REANNOTATION</scope>
    <source>
        <strain evidence="3 4">cv. Jemalong A17</strain>
    </source>
</reference>
<evidence type="ECO:0008006" key="6">
    <source>
        <dbReference type="Google" id="ProtNLM"/>
    </source>
</evidence>
<dbReference type="HOGENOM" id="CLU_082252_0_0_1"/>
<proteinExistence type="predicted"/>
<reference evidence="1 4" key="1">
    <citation type="journal article" date="2011" name="Nature">
        <title>The Medicago genome provides insight into the evolution of rhizobial symbioses.</title>
        <authorList>
            <person name="Young N.D."/>
            <person name="Debelle F."/>
            <person name="Oldroyd G.E."/>
            <person name="Geurts R."/>
            <person name="Cannon S.B."/>
            <person name="Udvardi M.K."/>
            <person name="Benedito V.A."/>
            <person name="Mayer K.F."/>
            <person name="Gouzy J."/>
            <person name="Schoof H."/>
            <person name="Van de Peer Y."/>
            <person name="Proost S."/>
            <person name="Cook D.R."/>
            <person name="Meyers B.C."/>
            <person name="Spannagl M."/>
            <person name="Cheung F."/>
            <person name="De Mita S."/>
            <person name="Krishnakumar V."/>
            <person name="Gundlach H."/>
            <person name="Zhou S."/>
            <person name="Mudge J."/>
            <person name="Bharti A.K."/>
            <person name="Murray J.D."/>
            <person name="Naoumkina M.A."/>
            <person name="Rosen B."/>
            <person name="Silverstein K.A."/>
            <person name="Tang H."/>
            <person name="Rombauts S."/>
            <person name="Zhao P.X."/>
            <person name="Zhou P."/>
            <person name="Barbe V."/>
            <person name="Bardou P."/>
            <person name="Bechner M."/>
            <person name="Bellec A."/>
            <person name="Berger A."/>
            <person name="Berges H."/>
            <person name="Bidwell S."/>
            <person name="Bisseling T."/>
            <person name="Choisne N."/>
            <person name="Couloux A."/>
            <person name="Denny R."/>
            <person name="Deshpande S."/>
            <person name="Dai X."/>
            <person name="Doyle J.J."/>
            <person name="Dudez A.M."/>
            <person name="Farmer A.D."/>
            <person name="Fouteau S."/>
            <person name="Franken C."/>
            <person name="Gibelin C."/>
            <person name="Gish J."/>
            <person name="Goldstein S."/>
            <person name="Gonzalez A.J."/>
            <person name="Green P.J."/>
            <person name="Hallab A."/>
            <person name="Hartog M."/>
            <person name="Hua A."/>
            <person name="Humphray S.J."/>
            <person name="Jeong D.H."/>
            <person name="Jing Y."/>
            <person name="Jocker A."/>
            <person name="Kenton S.M."/>
            <person name="Kim D.J."/>
            <person name="Klee K."/>
            <person name="Lai H."/>
            <person name="Lang C."/>
            <person name="Lin S."/>
            <person name="Macmil S.L."/>
            <person name="Magdelenat G."/>
            <person name="Matthews L."/>
            <person name="McCorrison J."/>
            <person name="Monaghan E.L."/>
            <person name="Mun J.H."/>
            <person name="Najar F.Z."/>
            <person name="Nicholson C."/>
            <person name="Noirot C."/>
            <person name="O'Bleness M."/>
            <person name="Paule C.R."/>
            <person name="Poulain J."/>
            <person name="Prion F."/>
            <person name="Qin B."/>
            <person name="Qu C."/>
            <person name="Retzel E.F."/>
            <person name="Riddle C."/>
            <person name="Sallet E."/>
            <person name="Samain S."/>
            <person name="Samson N."/>
            <person name="Sanders I."/>
            <person name="Saurat O."/>
            <person name="Scarpelli C."/>
            <person name="Schiex T."/>
            <person name="Segurens B."/>
            <person name="Severin A.J."/>
            <person name="Sherrier D.J."/>
            <person name="Shi R."/>
            <person name="Sims S."/>
            <person name="Singer S.R."/>
            <person name="Sinharoy S."/>
            <person name="Sterck L."/>
            <person name="Viollet A."/>
            <person name="Wang B.B."/>
            <person name="Wang K."/>
            <person name="Wang M."/>
            <person name="Wang X."/>
            <person name="Warfsmann J."/>
            <person name="Weissenbach J."/>
            <person name="White D.D."/>
            <person name="White J.D."/>
            <person name="Wiley G.B."/>
            <person name="Wincker P."/>
            <person name="Xing Y."/>
            <person name="Yang L."/>
            <person name="Yao Z."/>
            <person name="Ying F."/>
            <person name="Zhai J."/>
            <person name="Zhou L."/>
            <person name="Zuber A."/>
            <person name="Denarie J."/>
            <person name="Dixon R.A."/>
            <person name="May G.D."/>
            <person name="Schwartz D.C."/>
            <person name="Rogers J."/>
            <person name="Quetier F."/>
            <person name="Town C.D."/>
            <person name="Roe B.A."/>
        </authorList>
    </citation>
    <scope>NUCLEOTIDE SEQUENCE [LARGE SCALE GENOMIC DNA]</scope>
    <source>
        <strain evidence="1">A17</strain>
        <strain evidence="3 4">cv. Jemalong A17</strain>
    </source>
</reference>
<dbReference type="OMA" id="ECIFTES"/>
<dbReference type="PaxDb" id="3880-AES97477"/>
<evidence type="ECO:0000313" key="5">
    <source>
        <dbReference type="Proteomes" id="UP000265566"/>
    </source>
</evidence>
<sequence length="130" mass="15602">MGGCGMIEDAKHLFLSCDFFGKLWYDISYWLGYQLVFPENVLDHLYQFATFSGFSNSKRSSLNLIWLSCVWVIWLERNARIFHQKEASFNQLLDKVKLQSYWWLKVNRPSFVFSYHSWWLNHLPCLGIFM</sequence>
<reference evidence="2" key="5">
    <citation type="journal article" date="2018" name="Nat. Plants">
        <title>Whole-genome landscape of Medicago truncatula symbiotic genes.</title>
        <authorList>
            <person name="Pecrix Y."/>
            <person name="Gamas P."/>
            <person name="Carrere S."/>
        </authorList>
    </citation>
    <scope>NUCLEOTIDE SEQUENCE</scope>
    <source>
        <tissue evidence="2">Leaves</tissue>
    </source>
</reference>
<keyword evidence="4" id="KW-1185">Reference proteome</keyword>
<evidence type="ECO:0000313" key="4">
    <source>
        <dbReference type="Proteomes" id="UP000002051"/>
    </source>
</evidence>
<accession>G7JZD2</accession>
<reference evidence="3" key="3">
    <citation type="submission" date="2015-04" db="UniProtKB">
        <authorList>
            <consortium name="EnsemblPlants"/>
        </authorList>
    </citation>
    <scope>IDENTIFICATION</scope>
    <source>
        <strain evidence="3">cv. Jemalong A17</strain>
    </source>
</reference>
<organism evidence="1 4">
    <name type="scientific">Medicago truncatula</name>
    <name type="common">Barrel medic</name>
    <name type="synonym">Medicago tribuloides</name>
    <dbReference type="NCBI Taxonomy" id="3880"/>
    <lineage>
        <taxon>Eukaryota</taxon>
        <taxon>Viridiplantae</taxon>
        <taxon>Streptophyta</taxon>
        <taxon>Embryophyta</taxon>
        <taxon>Tracheophyta</taxon>
        <taxon>Spermatophyta</taxon>
        <taxon>Magnoliopsida</taxon>
        <taxon>eudicotyledons</taxon>
        <taxon>Gunneridae</taxon>
        <taxon>Pentapetalae</taxon>
        <taxon>rosids</taxon>
        <taxon>fabids</taxon>
        <taxon>Fabales</taxon>
        <taxon>Fabaceae</taxon>
        <taxon>Papilionoideae</taxon>
        <taxon>50 kb inversion clade</taxon>
        <taxon>NPAAA clade</taxon>
        <taxon>Hologalegina</taxon>
        <taxon>IRL clade</taxon>
        <taxon>Trifolieae</taxon>
        <taxon>Medicago</taxon>
    </lineage>
</organism>
<dbReference type="Gramene" id="rna31118">
    <property type="protein sequence ID" value="RHN55845.1"/>
    <property type="gene ID" value="gene31118"/>
</dbReference>
<evidence type="ECO:0000313" key="1">
    <source>
        <dbReference type="EMBL" id="AES97477.1"/>
    </source>
</evidence>
<dbReference type="EnsemblPlants" id="AES97477">
    <property type="protein sequence ID" value="AES97477"/>
    <property type="gene ID" value="MTR_5g054985"/>
</dbReference>
<reference evidence="5" key="4">
    <citation type="journal article" date="2018" name="Nat. Plants">
        <title>Whole-genome landscape of Medicago truncatula symbiotic genes.</title>
        <authorList>
            <person name="Pecrix Y."/>
            <person name="Staton S.E."/>
            <person name="Sallet E."/>
            <person name="Lelandais-Briere C."/>
            <person name="Moreau S."/>
            <person name="Carrere S."/>
            <person name="Blein T."/>
            <person name="Jardinaud M.F."/>
            <person name="Latrasse D."/>
            <person name="Zouine M."/>
            <person name="Zahm M."/>
            <person name="Kreplak J."/>
            <person name="Mayjonade B."/>
            <person name="Satge C."/>
            <person name="Perez M."/>
            <person name="Cauet S."/>
            <person name="Marande W."/>
            <person name="Chantry-Darmon C."/>
            <person name="Lopez-Roques C."/>
            <person name="Bouchez O."/>
            <person name="Berard A."/>
            <person name="Debelle F."/>
            <person name="Munos S."/>
            <person name="Bendahmane A."/>
            <person name="Berges H."/>
            <person name="Niebel A."/>
            <person name="Buitink J."/>
            <person name="Frugier F."/>
            <person name="Benhamed M."/>
            <person name="Crespi M."/>
            <person name="Gouzy J."/>
            <person name="Gamas P."/>
        </authorList>
    </citation>
    <scope>NUCLEOTIDE SEQUENCE [LARGE SCALE GENOMIC DNA]</scope>
    <source>
        <strain evidence="5">cv. Jemalong A17</strain>
    </source>
</reference>
<dbReference type="AlphaFoldDB" id="G7JZD2"/>
<evidence type="ECO:0000313" key="2">
    <source>
        <dbReference type="EMBL" id="RHN55845.1"/>
    </source>
</evidence>
<dbReference type="EMBL" id="PSQE01000005">
    <property type="protein sequence ID" value="RHN55845.1"/>
    <property type="molecule type" value="Genomic_DNA"/>
</dbReference>
<protein>
    <recommendedName>
        <fullName evidence="6">Reverse transcriptase zinc-binding domain-containing protein</fullName>
    </recommendedName>
</protein>
<gene>
    <name evidence="1" type="ordered locus">MTR_5g054985</name>
    <name evidence="2" type="ORF">MtrunA17_Chr5g0422851</name>
</gene>
<dbReference type="EMBL" id="CM001221">
    <property type="protein sequence ID" value="AES97477.1"/>
    <property type="molecule type" value="Genomic_DNA"/>
</dbReference>
<dbReference type="Proteomes" id="UP000265566">
    <property type="component" value="Chromosome 5"/>
</dbReference>
<dbReference type="Proteomes" id="UP000002051">
    <property type="component" value="Chromosome 5"/>
</dbReference>